<comment type="caution">
    <text evidence="1">The sequence shown here is derived from an EMBL/GenBank/DDBJ whole genome shotgun (WGS) entry which is preliminary data.</text>
</comment>
<evidence type="ECO:0000313" key="2">
    <source>
        <dbReference type="Proteomes" id="UP001479436"/>
    </source>
</evidence>
<reference evidence="1 2" key="1">
    <citation type="submission" date="2023-04" db="EMBL/GenBank/DDBJ databases">
        <title>Genome of Basidiobolus ranarum AG-B5.</title>
        <authorList>
            <person name="Stajich J.E."/>
            <person name="Carter-House D."/>
            <person name="Gryganskyi A."/>
        </authorList>
    </citation>
    <scope>NUCLEOTIDE SEQUENCE [LARGE SCALE GENOMIC DNA]</scope>
    <source>
        <strain evidence="1 2">AG-B5</strain>
    </source>
</reference>
<proteinExistence type="predicted"/>
<gene>
    <name evidence="1" type="ORF">K7432_012779</name>
</gene>
<organism evidence="1 2">
    <name type="scientific">Basidiobolus ranarum</name>
    <dbReference type="NCBI Taxonomy" id="34480"/>
    <lineage>
        <taxon>Eukaryota</taxon>
        <taxon>Fungi</taxon>
        <taxon>Fungi incertae sedis</taxon>
        <taxon>Zoopagomycota</taxon>
        <taxon>Entomophthoromycotina</taxon>
        <taxon>Basidiobolomycetes</taxon>
        <taxon>Basidiobolales</taxon>
        <taxon>Basidiobolaceae</taxon>
        <taxon>Basidiobolus</taxon>
    </lineage>
</organism>
<dbReference type="Proteomes" id="UP001479436">
    <property type="component" value="Unassembled WGS sequence"/>
</dbReference>
<sequence length="103" mass="11928">MSQISTNFLEDAHRYYEILSSREGQLPKPGNSTHRRLRTQRSIEEAKAFCLKSEYRRPLTSTSNGKPQKRAAPNVRELSTRLEQYLKLTVVRNVVPSRDLLIV</sequence>
<name>A0ABR2WK83_9FUNG</name>
<keyword evidence="2" id="KW-1185">Reference proteome</keyword>
<dbReference type="EMBL" id="JASJQH010001157">
    <property type="protein sequence ID" value="KAK9761938.1"/>
    <property type="molecule type" value="Genomic_DNA"/>
</dbReference>
<evidence type="ECO:0000313" key="1">
    <source>
        <dbReference type="EMBL" id="KAK9761938.1"/>
    </source>
</evidence>
<accession>A0ABR2WK83</accession>
<protein>
    <submittedName>
        <fullName evidence="1">Uncharacterized protein</fullName>
    </submittedName>
</protein>